<evidence type="ECO:0000313" key="3">
    <source>
        <dbReference type="Proteomes" id="UP000601435"/>
    </source>
</evidence>
<proteinExistence type="predicted"/>
<keyword evidence="3" id="KW-1185">Reference proteome</keyword>
<evidence type="ECO:0000256" key="1">
    <source>
        <dbReference type="SAM" id="MobiDB-lite"/>
    </source>
</evidence>
<reference evidence="2" key="1">
    <citation type="submission" date="2021-02" db="EMBL/GenBank/DDBJ databases">
        <authorList>
            <person name="Dougan E. K."/>
            <person name="Rhodes N."/>
            <person name="Thang M."/>
            <person name="Chan C."/>
        </authorList>
    </citation>
    <scope>NUCLEOTIDE SEQUENCE</scope>
</reference>
<name>A0A813C460_9DINO</name>
<feature type="compositionally biased region" description="Basic and acidic residues" evidence="1">
    <location>
        <begin position="171"/>
        <end position="183"/>
    </location>
</feature>
<sequence>MLHNAFCSERDVWAEIKAVRTDFSTMASAVSQAYGQDFFSYVQKHWQNLEVRRKYKLNTPEGYTLYDSSLKEPWNASLVLAALDKQLRTMGTPSFTSEIDELYTRPLVDIVVEEFISNLPGPTVEEVDEPMEQAGGSDAAPADSPSGEMAGEAKQVEEPERTTFPPTAAPDDVRMDEASESGDHATGSSPSGEVPMPDMNFSADAPNHHDNLYEQGIWGKTKTRVEPGAYEAEAKATAEAEEKNEKAFEQFAGEKEKEGLADTIDFMNFHEAYHLTERMSPLMKLSTQVYGYGKVGLYHDDIRLDKINSFKVQHMYFRQK</sequence>
<dbReference type="Proteomes" id="UP000601435">
    <property type="component" value="Unassembled WGS sequence"/>
</dbReference>
<protein>
    <submittedName>
        <fullName evidence="2">GIP protein</fullName>
    </submittedName>
</protein>
<gene>
    <name evidence="2" type="primary">GIP</name>
    <name evidence="2" type="ORF">SNEC2469_LOCUS33434</name>
</gene>
<accession>A0A813C460</accession>
<organism evidence="2 3">
    <name type="scientific">Symbiodinium necroappetens</name>
    <dbReference type="NCBI Taxonomy" id="1628268"/>
    <lineage>
        <taxon>Eukaryota</taxon>
        <taxon>Sar</taxon>
        <taxon>Alveolata</taxon>
        <taxon>Dinophyceae</taxon>
        <taxon>Suessiales</taxon>
        <taxon>Symbiodiniaceae</taxon>
        <taxon>Symbiodinium</taxon>
    </lineage>
</organism>
<dbReference type="EMBL" id="CAJNJA010088144">
    <property type="protein sequence ID" value="CAE7939201.1"/>
    <property type="molecule type" value="Genomic_DNA"/>
</dbReference>
<evidence type="ECO:0000313" key="2">
    <source>
        <dbReference type="EMBL" id="CAE7939201.1"/>
    </source>
</evidence>
<feature type="non-terminal residue" evidence="2">
    <location>
        <position position="1"/>
    </location>
</feature>
<feature type="region of interest" description="Disordered" evidence="1">
    <location>
        <begin position="121"/>
        <end position="208"/>
    </location>
</feature>
<dbReference type="OrthoDB" id="436804at2759"/>
<dbReference type="AlphaFoldDB" id="A0A813C460"/>
<comment type="caution">
    <text evidence="2">The sequence shown here is derived from an EMBL/GenBank/DDBJ whole genome shotgun (WGS) entry which is preliminary data.</text>
</comment>